<organism evidence="2 3">
    <name type="scientific">Pseudoflavonifractor intestinihominis</name>
    <dbReference type="NCBI Taxonomy" id="3133171"/>
    <lineage>
        <taxon>Bacteria</taxon>
        <taxon>Bacillati</taxon>
        <taxon>Bacillota</taxon>
        <taxon>Clostridia</taxon>
        <taxon>Eubacteriales</taxon>
        <taxon>Oscillospiraceae</taxon>
        <taxon>Pseudoflavonifractor</taxon>
    </lineage>
</organism>
<evidence type="ECO:0000313" key="2">
    <source>
        <dbReference type="EMBL" id="MEQ2443624.1"/>
    </source>
</evidence>
<evidence type="ECO:0000313" key="3">
    <source>
        <dbReference type="Proteomes" id="UP001464378"/>
    </source>
</evidence>
<dbReference type="Pfam" id="PF01936">
    <property type="entry name" value="NYN"/>
    <property type="match status" value="1"/>
</dbReference>
<evidence type="ECO:0000259" key="1">
    <source>
        <dbReference type="Pfam" id="PF01936"/>
    </source>
</evidence>
<dbReference type="Gene3D" id="3.40.50.1010">
    <property type="entry name" value="5'-nuclease"/>
    <property type="match status" value="1"/>
</dbReference>
<feature type="domain" description="NYN" evidence="1">
    <location>
        <begin position="250"/>
        <end position="363"/>
    </location>
</feature>
<reference evidence="2 3" key="1">
    <citation type="submission" date="2024-03" db="EMBL/GenBank/DDBJ databases">
        <title>Human intestinal bacterial collection.</title>
        <authorList>
            <person name="Pauvert C."/>
            <person name="Hitch T.C.A."/>
            <person name="Clavel T."/>
        </authorList>
    </citation>
    <scope>NUCLEOTIDE SEQUENCE [LARGE SCALE GENOMIC DNA]</scope>
    <source>
        <strain evidence="2 3">CLA-AP-H29</strain>
    </source>
</reference>
<dbReference type="InterPro" id="IPR021139">
    <property type="entry name" value="NYN"/>
</dbReference>
<dbReference type="Proteomes" id="UP001464378">
    <property type="component" value="Unassembled WGS sequence"/>
</dbReference>
<keyword evidence="3" id="KW-1185">Reference proteome</keyword>
<sequence length="470" mass="54533">MKEEQLIAEVLYGEETADRSRYALYENGTYMVISKFAYLIGVPFHIFENEHEPPKMEWYEALEKDKNARIIRNLCMLRTAFERNYRNIFQAMRYDLKGIASMPEYIPRECIDQLSADGLSIYRANAQPIQYIIDINNHIANRINNCKNLFPIWLNWSYIRQLFIMPGGTTEKGAKGAAADYYAHKEIYPYQVYMNWSAPSDVGNILYNDKKFVRLLYEHHEDYFTDMSKVTDAGLIAKNGIYDFLERSNRTAIVVDCENADPYKLYATLNNLDQAALLGKISKIILYDDVHTTTAWKILEKFTQIPIEHNMIERIKENKSLVDIRLTTGTCREFFQNDTDSFILASSDSDYWGLISAMPEAHFLVLVESDKCGPDIKRAMIDAGITYCYMDDFCTGNSDEIRIQAVLNEVRKSLDEAVHFNIQELFQEAIRRTRAELSTGEQAQFYDRYLRPMRLNVDKEGNVEVLLGPL</sequence>
<protein>
    <submittedName>
        <fullName evidence="2">NYN domain-containing protein</fullName>
    </submittedName>
</protein>
<gene>
    <name evidence="2" type="ORF">WMO64_09080</name>
</gene>
<dbReference type="EMBL" id="JBBMFK010000013">
    <property type="protein sequence ID" value="MEQ2443624.1"/>
    <property type="molecule type" value="Genomic_DNA"/>
</dbReference>
<comment type="caution">
    <text evidence="2">The sequence shown here is derived from an EMBL/GenBank/DDBJ whole genome shotgun (WGS) entry which is preliminary data.</text>
</comment>
<name>A0ABV1E9S1_9FIRM</name>
<accession>A0ABV1E9S1</accession>
<dbReference type="RefSeq" id="WP_349231759.1">
    <property type="nucleotide sequence ID" value="NZ_JBBMFK010000013.1"/>
</dbReference>
<proteinExistence type="predicted"/>